<sequence length="61" mass="7179">MLAGIKELKNWVTGMWQPGMASGEEDYRKMEYSVERHLHTPQTPSPLTYEQESRIKTVKFH</sequence>
<gene>
    <name evidence="1" type="ORF">PBOR_29460</name>
</gene>
<organism evidence="1 2">
    <name type="scientific">Paenibacillus borealis</name>
    <dbReference type="NCBI Taxonomy" id="160799"/>
    <lineage>
        <taxon>Bacteria</taxon>
        <taxon>Bacillati</taxon>
        <taxon>Bacillota</taxon>
        <taxon>Bacilli</taxon>
        <taxon>Bacillales</taxon>
        <taxon>Paenibacillaceae</taxon>
        <taxon>Paenibacillus</taxon>
    </lineage>
</organism>
<accession>A0A089LGF6</accession>
<dbReference type="Proteomes" id="UP000029518">
    <property type="component" value="Chromosome"/>
</dbReference>
<proteinExistence type="predicted"/>
<reference evidence="1" key="1">
    <citation type="submission" date="2014-08" db="EMBL/GenBank/DDBJ databases">
        <title>Comparative genomics of the Paenibacillus odorifer group.</title>
        <authorList>
            <person name="den Bakker H.C."/>
            <person name="Tsai Y.-C.Y.-C."/>
            <person name="Martin N."/>
            <person name="Korlach J."/>
            <person name="Wiedmann M."/>
        </authorList>
    </citation>
    <scope>NUCLEOTIDE SEQUENCE [LARGE SCALE GENOMIC DNA]</scope>
    <source>
        <strain evidence="1">DSM 13188</strain>
    </source>
</reference>
<keyword evidence="2" id="KW-1185">Reference proteome</keyword>
<evidence type="ECO:0000313" key="2">
    <source>
        <dbReference type="Proteomes" id="UP000029518"/>
    </source>
</evidence>
<dbReference type="OrthoDB" id="2656770at2"/>
<protein>
    <submittedName>
        <fullName evidence="1">Uncharacterized protein</fullName>
    </submittedName>
</protein>
<dbReference type="EMBL" id="CP009285">
    <property type="protein sequence ID" value="AIQ60611.1"/>
    <property type="molecule type" value="Genomic_DNA"/>
</dbReference>
<dbReference type="HOGENOM" id="CLU_2937312_0_0_9"/>
<dbReference type="AlphaFoldDB" id="A0A089LGF6"/>
<evidence type="ECO:0000313" key="1">
    <source>
        <dbReference type="EMBL" id="AIQ60611.1"/>
    </source>
</evidence>
<dbReference type="RefSeq" id="WP_039297739.1">
    <property type="nucleotide sequence ID" value="NZ_CP009285.1"/>
</dbReference>
<name>A0A089LGF6_PAEBO</name>
<dbReference type="KEGG" id="pbd:PBOR_29460"/>